<dbReference type="CDD" id="cd00077">
    <property type="entry name" value="HDc"/>
    <property type="match status" value="1"/>
</dbReference>
<dbReference type="EMBL" id="CP101527">
    <property type="protein sequence ID" value="UZW75810.1"/>
    <property type="molecule type" value="Genomic_DNA"/>
</dbReference>
<evidence type="ECO:0000313" key="6">
    <source>
        <dbReference type="Proteomes" id="UP001164472"/>
    </source>
</evidence>
<dbReference type="Proteomes" id="UP001164472">
    <property type="component" value="Chromosome"/>
</dbReference>
<dbReference type="PROSITE" id="PS50894">
    <property type="entry name" value="HPT"/>
    <property type="match status" value="1"/>
</dbReference>
<dbReference type="Gene3D" id="1.20.120.160">
    <property type="entry name" value="HPT domain"/>
    <property type="match status" value="1"/>
</dbReference>
<dbReference type="Gene3D" id="1.10.3210.10">
    <property type="entry name" value="Hypothetical protein af1432"/>
    <property type="match status" value="1"/>
</dbReference>
<dbReference type="InterPro" id="IPR036641">
    <property type="entry name" value="HPT_dom_sf"/>
</dbReference>
<proteinExistence type="predicted"/>
<evidence type="ECO:0000256" key="1">
    <source>
        <dbReference type="ARBA" id="ARBA00023012"/>
    </source>
</evidence>
<dbReference type="Pfam" id="PF01627">
    <property type="entry name" value="Hpt"/>
    <property type="match status" value="1"/>
</dbReference>
<dbReference type="InterPro" id="IPR008207">
    <property type="entry name" value="Sig_transdc_His_kin_Hpt_dom"/>
</dbReference>
<keyword evidence="2" id="KW-0597">Phosphoprotein</keyword>
<feature type="domain" description="HPt" evidence="3">
    <location>
        <begin position="6"/>
        <end position="110"/>
    </location>
</feature>
<evidence type="ECO:0000259" key="3">
    <source>
        <dbReference type="PROSITE" id="PS50894"/>
    </source>
</evidence>
<organism evidence="5 6">
    <name type="scientific">Alkalimarinus sediminis</name>
    <dbReference type="NCBI Taxonomy" id="1632866"/>
    <lineage>
        <taxon>Bacteria</taxon>
        <taxon>Pseudomonadati</taxon>
        <taxon>Pseudomonadota</taxon>
        <taxon>Gammaproteobacteria</taxon>
        <taxon>Alteromonadales</taxon>
        <taxon>Alteromonadaceae</taxon>
        <taxon>Alkalimarinus</taxon>
    </lineage>
</organism>
<evidence type="ECO:0000256" key="2">
    <source>
        <dbReference type="PROSITE-ProRule" id="PRU00110"/>
    </source>
</evidence>
<dbReference type="GO" id="GO:0008081">
    <property type="term" value="F:phosphoric diester hydrolase activity"/>
    <property type="evidence" value="ECO:0007669"/>
    <property type="project" value="UniProtKB-ARBA"/>
</dbReference>
<evidence type="ECO:0000259" key="4">
    <source>
        <dbReference type="PROSITE" id="PS51832"/>
    </source>
</evidence>
<keyword evidence="6" id="KW-1185">Reference proteome</keyword>
<dbReference type="PROSITE" id="PS51832">
    <property type="entry name" value="HD_GYP"/>
    <property type="match status" value="1"/>
</dbReference>
<dbReference type="InterPro" id="IPR003607">
    <property type="entry name" value="HD/PDEase_dom"/>
</dbReference>
<dbReference type="GO" id="GO:0000160">
    <property type="term" value="P:phosphorelay signal transduction system"/>
    <property type="evidence" value="ECO:0007669"/>
    <property type="project" value="UniProtKB-KW"/>
</dbReference>
<dbReference type="AlphaFoldDB" id="A0A9E8HJH2"/>
<accession>A0A9E8HJH2</accession>
<dbReference type="KEGG" id="asem:NNL22_04285"/>
<protein>
    <submittedName>
        <fullName evidence="5">HD domain-containing protein</fullName>
    </submittedName>
</protein>
<reference evidence="5" key="1">
    <citation type="submission" date="2022-07" db="EMBL/GenBank/DDBJ databases">
        <title>Alkalimarinus sp. nov., isolated from gut of a Alitta virens.</title>
        <authorList>
            <person name="Yang A.I."/>
            <person name="Shin N.-R."/>
        </authorList>
    </citation>
    <scope>NUCLEOTIDE SEQUENCE</scope>
    <source>
        <strain evidence="5">FA028</strain>
    </source>
</reference>
<sequence length="385" mass="43489">MTLQISTEATEDVINDFANEFYDAYELCEIKLVELENNPTNQELINLIFRAIHTVKGNLSFVGLQPLLPLLQSVEDLLAKIREGSLSFSASLSDVILLSIDHVKSVIDELTGQDKTELTALAVQQIRDSITGIVTADPATLQQAINATINTLAPETVITEDEAPPTYKPEKKRPSGEQNLLKVLQRYGVEPSDDINLMIALVSPFERRSPYWYGKAERQLLLTLGMNKLSGNRTDPAQLAAATLMHDFGMCFLPTETLHKNTPYSTEEKEQIHQHPITAYELLSKMHKWQDAAEIVLQHHEHMNGNGYPNKLVEEEITDGAKIIAIVDTFDAIMHERAHIEMVKRPFIRAVLEINRYSDTQFSSEWVEIFNQFAQKLRSYNTTNA</sequence>
<keyword evidence="1" id="KW-0902">Two-component regulatory system</keyword>
<dbReference type="SMART" id="SM00073">
    <property type="entry name" value="HPT"/>
    <property type="match status" value="1"/>
</dbReference>
<dbReference type="Pfam" id="PF13487">
    <property type="entry name" value="HD_5"/>
    <property type="match status" value="1"/>
</dbReference>
<dbReference type="GO" id="GO:0004672">
    <property type="term" value="F:protein kinase activity"/>
    <property type="evidence" value="ECO:0007669"/>
    <property type="project" value="UniProtKB-ARBA"/>
</dbReference>
<name>A0A9E8HJH2_9ALTE</name>
<dbReference type="RefSeq" id="WP_251811559.1">
    <property type="nucleotide sequence ID" value="NZ_CP101527.1"/>
</dbReference>
<evidence type="ECO:0000313" key="5">
    <source>
        <dbReference type="EMBL" id="UZW75810.1"/>
    </source>
</evidence>
<feature type="domain" description="HD-GYP" evidence="4">
    <location>
        <begin position="184"/>
        <end position="385"/>
    </location>
</feature>
<dbReference type="SUPFAM" id="SSF47226">
    <property type="entry name" value="Histidine-containing phosphotransfer domain, HPT domain"/>
    <property type="match status" value="1"/>
</dbReference>
<dbReference type="SUPFAM" id="SSF109604">
    <property type="entry name" value="HD-domain/PDEase-like"/>
    <property type="match status" value="1"/>
</dbReference>
<gene>
    <name evidence="5" type="ORF">NNL22_04285</name>
</gene>
<feature type="modified residue" description="Phosphohistidine" evidence="2">
    <location>
        <position position="53"/>
    </location>
</feature>
<dbReference type="InterPro" id="IPR037522">
    <property type="entry name" value="HD_GYP_dom"/>
</dbReference>
<dbReference type="PANTHER" id="PTHR43155:SF2">
    <property type="entry name" value="CYCLIC DI-GMP PHOSPHODIESTERASE PA4108"/>
    <property type="match status" value="1"/>
</dbReference>
<dbReference type="PANTHER" id="PTHR43155">
    <property type="entry name" value="CYCLIC DI-GMP PHOSPHODIESTERASE PA4108-RELATED"/>
    <property type="match status" value="1"/>
</dbReference>